<reference evidence="3" key="1">
    <citation type="submission" date="2019-08" db="EMBL/GenBank/DDBJ databases">
        <authorList>
            <person name="Zheng X."/>
        </authorList>
    </citation>
    <scope>NUCLEOTIDE SEQUENCE [LARGE SCALE GENOMIC DNA]</scope>
    <source>
        <strain evidence="3">FJAT-25496</strain>
    </source>
</reference>
<dbReference type="KEGG" id="bda:FSZ17_08180"/>
<dbReference type="InterPro" id="IPR018728">
    <property type="entry name" value="DUF2268"/>
</dbReference>
<evidence type="ECO:0000313" key="2">
    <source>
        <dbReference type="EMBL" id="QED50051.1"/>
    </source>
</evidence>
<dbReference type="Pfam" id="PF10026">
    <property type="entry name" value="DUF2268"/>
    <property type="match status" value="1"/>
</dbReference>
<dbReference type="AlphaFoldDB" id="A0A5B8ZAU2"/>
<name>A0A5B8ZAU2_CYTDA</name>
<organism evidence="2 3">
    <name type="scientific">Cytobacillus dafuensis</name>
    <name type="common">Bacillus dafuensis</name>
    <dbReference type="NCBI Taxonomy" id="1742359"/>
    <lineage>
        <taxon>Bacteria</taxon>
        <taxon>Bacillati</taxon>
        <taxon>Bacillota</taxon>
        <taxon>Bacilli</taxon>
        <taxon>Bacillales</taxon>
        <taxon>Bacillaceae</taxon>
        <taxon>Cytobacillus</taxon>
    </lineage>
</organism>
<proteinExistence type="predicted"/>
<evidence type="ECO:0000313" key="3">
    <source>
        <dbReference type="Proteomes" id="UP000321555"/>
    </source>
</evidence>
<sequence length="274" mass="32560">MGGGFFGVVRTDKWLEEDFNNPIKICERLLKVFSEEEGKSVEIYNYLKKFGMYKPNRRSYECFEALKRRDYWGKAEKIFRKYEKKWKGPNIPIYIFPIVGKTSIFSQTYNTKSGVAFQDKMFLFISPFDDDKELEALFVHEYHHVCRLHHKKKNSEAFTLLDSIILEGLAEHAVEECCGQKYKAKWCNYYSRKDILYFWGRYLKPKLMIKQNSQLHDEILFGKKNYPKMLGYSTGYEIVSMYKEETNFSLKDSFLLPSERFLTGLKNINHSNNT</sequence>
<gene>
    <name evidence="2" type="ORF">FSZ17_08180</name>
</gene>
<evidence type="ECO:0000259" key="1">
    <source>
        <dbReference type="Pfam" id="PF10026"/>
    </source>
</evidence>
<keyword evidence="3" id="KW-1185">Reference proteome</keyword>
<dbReference type="OrthoDB" id="2449457at2"/>
<feature type="domain" description="DUF2268" evidence="1">
    <location>
        <begin position="72"/>
        <end position="262"/>
    </location>
</feature>
<protein>
    <recommendedName>
        <fullName evidence="1">DUF2268 domain-containing protein</fullName>
    </recommendedName>
</protein>
<dbReference type="STRING" id="1742359.GCA_001439625_03835"/>
<dbReference type="EMBL" id="CP042593">
    <property type="protein sequence ID" value="QED50051.1"/>
    <property type="molecule type" value="Genomic_DNA"/>
</dbReference>
<dbReference type="Proteomes" id="UP000321555">
    <property type="component" value="Chromosome"/>
</dbReference>
<accession>A0A5B8ZAU2</accession>